<organism evidence="2 3">
    <name type="scientific">Prorocentrum cordatum</name>
    <dbReference type="NCBI Taxonomy" id="2364126"/>
    <lineage>
        <taxon>Eukaryota</taxon>
        <taxon>Sar</taxon>
        <taxon>Alveolata</taxon>
        <taxon>Dinophyceae</taxon>
        <taxon>Prorocentrales</taxon>
        <taxon>Prorocentraceae</taxon>
        <taxon>Prorocentrum</taxon>
    </lineage>
</organism>
<feature type="region of interest" description="Disordered" evidence="1">
    <location>
        <begin position="94"/>
        <end position="157"/>
    </location>
</feature>
<sequence length="170" mass="18862">ALRGTTCASLSAATATIWVNAWREARPPQARRRREPLGQWRRRCRRRSTMPHHLKQARRGWPSGSTGAAPSRRCCGATRPTATGCCAWSAPTAPWRRSPASCGRPPRRPRRRLPGWRLTPARQTGCQTGAGQRPRRLPRHSAPASSRGSWTSARSSGWSPWQLSRAAVCP</sequence>
<reference evidence="2" key="1">
    <citation type="submission" date="2023-10" db="EMBL/GenBank/DDBJ databases">
        <authorList>
            <person name="Chen Y."/>
            <person name="Shah S."/>
            <person name="Dougan E. K."/>
            <person name="Thang M."/>
            <person name="Chan C."/>
        </authorList>
    </citation>
    <scope>NUCLEOTIDE SEQUENCE [LARGE SCALE GENOMIC DNA]</scope>
</reference>
<feature type="non-terminal residue" evidence="2">
    <location>
        <position position="1"/>
    </location>
</feature>
<dbReference type="EMBL" id="CAUYUJ010017675">
    <property type="protein sequence ID" value="CAK0876877.1"/>
    <property type="molecule type" value="Genomic_DNA"/>
</dbReference>
<evidence type="ECO:0000313" key="3">
    <source>
        <dbReference type="Proteomes" id="UP001189429"/>
    </source>
</evidence>
<evidence type="ECO:0000313" key="2">
    <source>
        <dbReference type="EMBL" id="CAK0876877.1"/>
    </source>
</evidence>
<feature type="compositionally biased region" description="Low complexity" evidence="1">
    <location>
        <begin position="144"/>
        <end position="157"/>
    </location>
</feature>
<dbReference type="Proteomes" id="UP001189429">
    <property type="component" value="Unassembled WGS sequence"/>
</dbReference>
<gene>
    <name evidence="2" type="ORF">PCOR1329_LOCUS61082</name>
</gene>
<feature type="compositionally biased region" description="Basic residues" evidence="1">
    <location>
        <begin position="105"/>
        <end position="114"/>
    </location>
</feature>
<protein>
    <submittedName>
        <fullName evidence="2">Uncharacterized protein</fullName>
    </submittedName>
</protein>
<feature type="region of interest" description="Disordered" evidence="1">
    <location>
        <begin position="49"/>
        <end position="74"/>
    </location>
</feature>
<feature type="compositionally biased region" description="Basic residues" evidence="1">
    <location>
        <begin position="49"/>
        <end position="58"/>
    </location>
</feature>
<name>A0ABN9VTS6_9DINO</name>
<proteinExistence type="predicted"/>
<feature type="compositionally biased region" description="Polar residues" evidence="1">
    <location>
        <begin position="121"/>
        <end position="130"/>
    </location>
</feature>
<keyword evidence="3" id="KW-1185">Reference proteome</keyword>
<evidence type="ECO:0000256" key="1">
    <source>
        <dbReference type="SAM" id="MobiDB-lite"/>
    </source>
</evidence>
<accession>A0ABN9VTS6</accession>
<comment type="caution">
    <text evidence="2">The sequence shown here is derived from an EMBL/GenBank/DDBJ whole genome shotgun (WGS) entry which is preliminary data.</text>
</comment>